<accession>A0ABQ6N4Z7</accession>
<dbReference type="Pfam" id="PF07039">
    <property type="entry name" value="SGF29_Tudor"/>
    <property type="match status" value="1"/>
</dbReference>
<proteinExistence type="predicted"/>
<dbReference type="CDD" id="cd20393">
    <property type="entry name" value="Tudor_SGF29_rpt1"/>
    <property type="match status" value="1"/>
</dbReference>
<sequence>MSAQRARPKDDSETLLEYVLDTLSPLPNSLKRHLEHVSSLSKPCAEAQARAKQLEEDTLAKVAAAVLDHPFPAGSAVPSPAALARLALPSPGFAGLGEARGARGEHRALCQERLEAALQGLGGLGEHIQRIDSTLDQFEGFLRETGFFENKGAKPGDQVAIQLEDGNGEWVLGRVVQHNQDTGMYQILDEDADSANIKTYNLPESAVMQLGAAEPRKGEMLNCVYPDTTSFYPATVATVRKTAASTVVYVKFHDDADEMGVVHEKPVLLKHTFKL</sequence>
<feature type="domain" description="SGF29 C-terminal" evidence="1">
    <location>
        <begin position="149"/>
        <end position="275"/>
    </location>
</feature>
<keyword evidence="3" id="KW-1185">Reference proteome</keyword>
<dbReference type="PANTHER" id="PTHR21539">
    <property type="entry name" value="SAGA-ASSOCIATED FACTOR 29"/>
    <property type="match status" value="1"/>
</dbReference>
<evidence type="ECO:0000313" key="3">
    <source>
        <dbReference type="Proteomes" id="UP001165060"/>
    </source>
</evidence>
<evidence type="ECO:0000259" key="1">
    <source>
        <dbReference type="PROSITE" id="PS51518"/>
    </source>
</evidence>
<dbReference type="InterPro" id="IPR037802">
    <property type="entry name" value="SGF29"/>
</dbReference>
<reference evidence="2 3" key="1">
    <citation type="journal article" date="2023" name="Commun. Biol.">
        <title>Genome analysis of Parmales, the sister group of diatoms, reveals the evolutionary specialization of diatoms from phago-mixotrophs to photoautotrophs.</title>
        <authorList>
            <person name="Ban H."/>
            <person name="Sato S."/>
            <person name="Yoshikawa S."/>
            <person name="Yamada K."/>
            <person name="Nakamura Y."/>
            <person name="Ichinomiya M."/>
            <person name="Sato N."/>
            <person name="Blanc-Mathieu R."/>
            <person name="Endo H."/>
            <person name="Kuwata A."/>
            <person name="Ogata H."/>
        </authorList>
    </citation>
    <scope>NUCLEOTIDE SEQUENCE [LARGE SCALE GENOMIC DNA]</scope>
</reference>
<dbReference type="InterPro" id="IPR010750">
    <property type="entry name" value="SGF29_tudor-like_dom"/>
</dbReference>
<gene>
    <name evidence="2" type="ORF">TeGR_g1690</name>
</gene>
<dbReference type="PANTHER" id="PTHR21539:SF0">
    <property type="entry name" value="SAGA-ASSOCIATED FACTOR 29"/>
    <property type="match status" value="1"/>
</dbReference>
<dbReference type="InterPro" id="IPR047288">
    <property type="entry name" value="Tudor_SGF29_rpt1"/>
</dbReference>
<protein>
    <recommendedName>
        <fullName evidence="1">SGF29 C-terminal domain-containing protein</fullName>
    </recommendedName>
</protein>
<comment type="caution">
    <text evidence="2">The sequence shown here is derived from an EMBL/GenBank/DDBJ whole genome shotgun (WGS) entry which is preliminary data.</text>
</comment>
<dbReference type="Gene3D" id="2.30.30.140">
    <property type="match status" value="2"/>
</dbReference>
<dbReference type="Proteomes" id="UP001165060">
    <property type="component" value="Unassembled WGS sequence"/>
</dbReference>
<evidence type="ECO:0000313" key="2">
    <source>
        <dbReference type="EMBL" id="GMI41033.1"/>
    </source>
</evidence>
<organism evidence="2 3">
    <name type="scientific">Tetraparma gracilis</name>
    <dbReference type="NCBI Taxonomy" id="2962635"/>
    <lineage>
        <taxon>Eukaryota</taxon>
        <taxon>Sar</taxon>
        <taxon>Stramenopiles</taxon>
        <taxon>Ochrophyta</taxon>
        <taxon>Bolidophyceae</taxon>
        <taxon>Parmales</taxon>
        <taxon>Triparmaceae</taxon>
        <taxon>Tetraparma</taxon>
    </lineage>
</organism>
<name>A0ABQ6N4Z7_9STRA</name>
<dbReference type="EMBL" id="BRYB01000972">
    <property type="protein sequence ID" value="GMI41033.1"/>
    <property type="molecule type" value="Genomic_DNA"/>
</dbReference>
<dbReference type="PROSITE" id="PS51518">
    <property type="entry name" value="SGF29_C"/>
    <property type="match status" value="1"/>
</dbReference>